<reference evidence="2 3" key="1">
    <citation type="submission" date="2023-08" db="EMBL/GenBank/DDBJ databases">
        <title>Black Yeasts Isolated from many extreme environments.</title>
        <authorList>
            <person name="Coleine C."/>
            <person name="Stajich J.E."/>
            <person name="Selbmann L."/>
        </authorList>
    </citation>
    <scope>NUCLEOTIDE SEQUENCE [LARGE SCALE GENOMIC DNA]</scope>
    <source>
        <strain evidence="2 3">CCFEE 5792</strain>
    </source>
</reference>
<dbReference type="AlphaFoldDB" id="A0AAV9MZH5"/>
<organism evidence="2 3">
    <name type="scientific">Exophiala bonariae</name>
    <dbReference type="NCBI Taxonomy" id="1690606"/>
    <lineage>
        <taxon>Eukaryota</taxon>
        <taxon>Fungi</taxon>
        <taxon>Dikarya</taxon>
        <taxon>Ascomycota</taxon>
        <taxon>Pezizomycotina</taxon>
        <taxon>Eurotiomycetes</taxon>
        <taxon>Chaetothyriomycetidae</taxon>
        <taxon>Chaetothyriales</taxon>
        <taxon>Herpotrichiellaceae</taxon>
        <taxon>Exophiala</taxon>
    </lineage>
</organism>
<protein>
    <recommendedName>
        <fullName evidence="1">ABM domain-containing protein</fullName>
    </recommendedName>
</protein>
<sequence>MDRLIELLTETAQRIEASEHDITRFSITREVDKKTTEPTNTLVLIETYKSRATFERHFQAPQYAEFQEVLKREDIIDFSDPNEAEIRTVRYVSGHW</sequence>
<proteinExistence type="predicted"/>
<name>A0AAV9MZH5_9EURO</name>
<dbReference type="Pfam" id="PF03992">
    <property type="entry name" value="ABM"/>
    <property type="match status" value="1"/>
</dbReference>
<gene>
    <name evidence="2" type="ORF">LTR84_006924</name>
</gene>
<dbReference type="InterPro" id="IPR011008">
    <property type="entry name" value="Dimeric_a/b-barrel"/>
</dbReference>
<accession>A0AAV9MZH5</accession>
<comment type="caution">
    <text evidence="2">The sequence shown here is derived from an EMBL/GenBank/DDBJ whole genome shotgun (WGS) entry which is preliminary data.</text>
</comment>
<evidence type="ECO:0000313" key="2">
    <source>
        <dbReference type="EMBL" id="KAK5046982.1"/>
    </source>
</evidence>
<dbReference type="Gene3D" id="3.30.70.100">
    <property type="match status" value="1"/>
</dbReference>
<keyword evidence="3" id="KW-1185">Reference proteome</keyword>
<evidence type="ECO:0000313" key="3">
    <source>
        <dbReference type="Proteomes" id="UP001358417"/>
    </source>
</evidence>
<dbReference type="InterPro" id="IPR007138">
    <property type="entry name" value="ABM_dom"/>
</dbReference>
<evidence type="ECO:0000259" key="1">
    <source>
        <dbReference type="PROSITE" id="PS51725"/>
    </source>
</evidence>
<dbReference type="EMBL" id="JAVRRD010000027">
    <property type="protein sequence ID" value="KAK5046982.1"/>
    <property type="molecule type" value="Genomic_DNA"/>
</dbReference>
<dbReference type="Proteomes" id="UP001358417">
    <property type="component" value="Unassembled WGS sequence"/>
</dbReference>
<dbReference type="RefSeq" id="XP_064702549.1">
    <property type="nucleotide sequence ID" value="XM_064850480.1"/>
</dbReference>
<feature type="domain" description="ABM" evidence="1">
    <location>
        <begin position="1"/>
        <end position="86"/>
    </location>
</feature>
<dbReference type="GeneID" id="89975092"/>
<dbReference type="SUPFAM" id="SSF54909">
    <property type="entry name" value="Dimeric alpha+beta barrel"/>
    <property type="match status" value="1"/>
</dbReference>
<dbReference type="PROSITE" id="PS51725">
    <property type="entry name" value="ABM"/>
    <property type="match status" value="1"/>
</dbReference>